<feature type="region of interest" description="Disordered" evidence="1">
    <location>
        <begin position="1"/>
        <end position="29"/>
    </location>
</feature>
<proteinExistence type="predicted"/>
<comment type="caution">
    <text evidence="2">The sequence shown here is derived from an EMBL/GenBank/DDBJ whole genome shotgun (WGS) entry which is preliminary data.</text>
</comment>
<reference evidence="2" key="1">
    <citation type="submission" date="2018-06" db="EMBL/GenBank/DDBJ databases">
        <title>Paenibacillus xerothermodurans sp. nov. an extremely dry heat resistant spore forming bacterium isolated from the soil of Cape Canaveral, Florida.</title>
        <authorList>
            <person name="Seuylemezian A."/>
            <person name="Kaur N."/>
            <person name="Patil P."/>
            <person name="Patil P."/>
            <person name="Mayilraj S."/>
            <person name="Vaishampayan P."/>
        </authorList>
    </citation>
    <scope>NUCLEOTIDE SEQUENCE [LARGE SCALE GENOMIC DNA]</scope>
    <source>
        <strain evidence="2">ATCC 27380</strain>
    </source>
</reference>
<organism evidence="2 3">
    <name type="scientific">Paenibacillus xerothermodurans</name>
    <dbReference type="NCBI Taxonomy" id="1977292"/>
    <lineage>
        <taxon>Bacteria</taxon>
        <taxon>Bacillati</taxon>
        <taxon>Bacillota</taxon>
        <taxon>Bacilli</taxon>
        <taxon>Bacillales</taxon>
        <taxon>Paenibacillaceae</taxon>
        <taxon>Paenibacillus</taxon>
    </lineage>
</organism>
<dbReference type="AlphaFoldDB" id="A0A2W1N7E8"/>
<gene>
    <name evidence="2" type="ORF">CBW46_012895</name>
</gene>
<sequence length="87" mass="9857">MPNQQEQWAADSSGRLMQSHETEGGSPIGGHRAYQYYDPLSALVALTALLLPPYYAPYPYVYPYAYGYPYSYPGVYPFYPSYGYAAY</sequence>
<keyword evidence="3" id="KW-1185">Reference proteome</keyword>
<accession>A0A2W1N7E8</accession>
<evidence type="ECO:0000313" key="2">
    <source>
        <dbReference type="EMBL" id="PZE20337.1"/>
    </source>
</evidence>
<protein>
    <submittedName>
        <fullName evidence="2">Uncharacterized protein</fullName>
    </submittedName>
</protein>
<dbReference type="RefSeq" id="WP_089200418.1">
    <property type="nucleotide sequence ID" value="NZ_NHRJ02000007.1"/>
</dbReference>
<evidence type="ECO:0000256" key="1">
    <source>
        <dbReference type="SAM" id="MobiDB-lite"/>
    </source>
</evidence>
<name>A0A2W1N7E8_PAEXE</name>
<dbReference type="Proteomes" id="UP000214746">
    <property type="component" value="Unassembled WGS sequence"/>
</dbReference>
<evidence type="ECO:0000313" key="3">
    <source>
        <dbReference type="Proteomes" id="UP000214746"/>
    </source>
</evidence>
<dbReference type="EMBL" id="NHRJ02000007">
    <property type="protein sequence ID" value="PZE20337.1"/>
    <property type="molecule type" value="Genomic_DNA"/>
</dbReference>